<proteinExistence type="predicted"/>
<feature type="compositionally biased region" description="Low complexity" evidence="1">
    <location>
        <begin position="230"/>
        <end position="250"/>
    </location>
</feature>
<gene>
    <name evidence="4" type="ORF">WMO64_12275</name>
</gene>
<accession>A0ABV1EC23</accession>
<evidence type="ECO:0000256" key="2">
    <source>
        <dbReference type="SAM" id="Phobius"/>
    </source>
</evidence>
<keyword evidence="2" id="KW-1133">Transmembrane helix</keyword>
<feature type="domain" description="Anti-sigma factor RsgI-like middle" evidence="3">
    <location>
        <begin position="71"/>
        <end position="194"/>
    </location>
</feature>
<dbReference type="EMBL" id="JBBMFK010000021">
    <property type="protein sequence ID" value="MEQ2444240.1"/>
    <property type="molecule type" value="Genomic_DNA"/>
</dbReference>
<sequence length="305" mass="31458">MEDKLHAAFDSVHAEAELKERTLAFLARAGEEAPVRRRPAARLRRTIAAAAACLLVLVGAGSYYAVLVPVSAISVDVNPSLELSLNRLDRVISVKGFNPEGEALASSLDVTFQPYTQALEEILSSETVSAYLAADDAVSITVACDDPDKSAQMLSAAQACAQGCGRVYCHEGSSSDLEEAHHAGMSVGKYQAFLELQALDPSVTEEEVQAMSMKEIRARIAALSSGEPYTSSGQESQSQSSSSGQPQSGSDTGGGQQGGCSGSGNGQQTGSGSSGSQNGQQAGSGSSESQSGHHGHGNSGHQGHE</sequence>
<feature type="compositionally biased region" description="Low complexity" evidence="1">
    <location>
        <begin position="274"/>
        <end position="292"/>
    </location>
</feature>
<keyword evidence="2" id="KW-0812">Transmembrane</keyword>
<name>A0ABV1EC23_9FIRM</name>
<organism evidence="4 5">
    <name type="scientific">Pseudoflavonifractor intestinihominis</name>
    <dbReference type="NCBI Taxonomy" id="3133171"/>
    <lineage>
        <taxon>Bacteria</taxon>
        <taxon>Bacillati</taxon>
        <taxon>Bacillota</taxon>
        <taxon>Clostridia</taxon>
        <taxon>Eubacteriales</taxon>
        <taxon>Oscillospiraceae</taxon>
        <taxon>Pseudoflavonifractor</taxon>
    </lineage>
</organism>
<dbReference type="Pfam" id="PF23750">
    <property type="entry name" value="RsgI_M"/>
    <property type="match status" value="1"/>
</dbReference>
<keyword evidence="5" id="KW-1185">Reference proteome</keyword>
<dbReference type="Proteomes" id="UP001464378">
    <property type="component" value="Unassembled WGS sequence"/>
</dbReference>
<dbReference type="InterPro" id="IPR055431">
    <property type="entry name" value="RsgI_M"/>
</dbReference>
<evidence type="ECO:0000256" key="1">
    <source>
        <dbReference type="SAM" id="MobiDB-lite"/>
    </source>
</evidence>
<feature type="compositionally biased region" description="Gly residues" evidence="1">
    <location>
        <begin position="251"/>
        <end position="273"/>
    </location>
</feature>
<evidence type="ECO:0000259" key="3">
    <source>
        <dbReference type="Pfam" id="PF23750"/>
    </source>
</evidence>
<evidence type="ECO:0000313" key="4">
    <source>
        <dbReference type="EMBL" id="MEQ2444240.1"/>
    </source>
</evidence>
<dbReference type="RefSeq" id="WP_349232175.1">
    <property type="nucleotide sequence ID" value="NZ_JBBMFK010000021.1"/>
</dbReference>
<evidence type="ECO:0000313" key="5">
    <source>
        <dbReference type="Proteomes" id="UP001464378"/>
    </source>
</evidence>
<keyword evidence="2" id="KW-0472">Membrane</keyword>
<comment type="caution">
    <text evidence="4">The sequence shown here is derived from an EMBL/GenBank/DDBJ whole genome shotgun (WGS) entry which is preliminary data.</text>
</comment>
<feature type="region of interest" description="Disordered" evidence="1">
    <location>
        <begin position="224"/>
        <end position="305"/>
    </location>
</feature>
<feature type="transmembrane region" description="Helical" evidence="2">
    <location>
        <begin position="46"/>
        <end position="66"/>
    </location>
</feature>
<reference evidence="4 5" key="1">
    <citation type="submission" date="2024-03" db="EMBL/GenBank/DDBJ databases">
        <title>Human intestinal bacterial collection.</title>
        <authorList>
            <person name="Pauvert C."/>
            <person name="Hitch T.C.A."/>
            <person name="Clavel T."/>
        </authorList>
    </citation>
    <scope>NUCLEOTIDE SEQUENCE [LARGE SCALE GENOMIC DNA]</scope>
    <source>
        <strain evidence="4 5">CLA-AP-H29</strain>
    </source>
</reference>
<protein>
    <recommendedName>
        <fullName evidence="3">Anti-sigma factor RsgI-like middle domain-containing protein</fullName>
    </recommendedName>
</protein>